<protein>
    <submittedName>
        <fullName evidence="1">Di-copper centre-containing</fullName>
    </submittedName>
</protein>
<keyword evidence="2" id="KW-1185">Reference proteome</keyword>
<dbReference type="PANTHER" id="PTHR42707">
    <property type="entry name" value="ACYL-COA DEHYDROGENASE"/>
    <property type="match status" value="1"/>
</dbReference>
<dbReference type="Gene3D" id="2.40.110.20">
    <property type="match status" value="1"/>
</dbReference>
<dbReference type="AlphaFoldDB" id="A0A167B4A6"/>
<dbReference type="OrthoDB" id="10251155at2759"/>
<evidence type="ECO:0000313" key="1">
    <source>
        <dbReference type="EMBL" id="OAA39639.1"/>
    </source>
</evidence>
<dbReference type="RefSeq" id="XP_018699364.1">
    <property type="nucleotide sequence ID" value="XM_018853448.1"/>
</dbReference>
<sequence>MAEKGPTPATADTGFIFSMAPPENPFLADTYFQRVLAAYLLKDILAELTPALTKFGDDAISPIVAIGYETEYGIYRRIKLPLLARVWADRLSPLHDRRHRPSPLPGLPAEHPFHETYRRLTARTGSWTSGQWMTERTGGSDVQGTET</sequence>
<dbReference type="STRING" id="1081104.A0A167B4A6"/>
<gene>
    <name evidence="1" type="ORF">ISF_09848</name>
</gene>
<name>A0A167B4A6_CORFA</name>
<organism evidence="1 2">
    <name type="scientific">Cordyceps fumosorosea (strain ARSEF 2679)</name>
    <name type="common">Isaria fumosorosea</name>
    <dbReference type="NCBI Taxonomy" id="1081104"/>
    <lineage>
        <taxon>Eukaryota</taxon>
        <taxon>Fungi</taxon>
        <taxon>Dikarya</taxon>
        <taxon>Ascomycota</taxon>
        <taxon>Pezizomycotina</taxon>
        <taxon>Sordariomycetes</taxon>
        <taxon>Hypocreomycetidae</taxon>
        <taxon>Hypocreales</taxon>
        <taxon>Cordycipitaceae</taxon>
        <taxon>Cordyceps</taxon>
    </lineage>
</organism>
<dbReference type="PANTHER" id="PTHR42707:SF2">
    <property type="entry name" value="ACD11 DEHYDROGENASE"/>
    <property type="match status" value="1"/>
</dbReference>
<reference evidence="1 2" key="1">
    <citation type="journal article" date="2016" name="Genome Biol. Evol.">
        <title>Divergent and convergent evolution of fungal pathogenicity.</title>
        <authorList>
            <person name="Shang Y."/>
            <person name="Xiao G."/>
            <person name="Zheng P."/>
            <person name="Cen K."/>
            <person name="Zhan S."/>
            <person name="Wang C."/>
        </authorList>
    </citation>
    <scope>NUCLEOTIDE SEQUENCE [LARGE SCALE GENOMIC DNA]</scope>
    <source>
        <strain evidence="1 2">ARSEF 2679</strain>
    </source>
</reference>
<dbReference type="Proteomes" id="UP000076744">
    <property type="component" value="Unassembled WGS sequence"/>
</dbReference>
<accession>A0A167B4A6</accession>
<dbReference type="EMBL" id="AZHB01000082">
    <property type="protein sequence ID" value="OAA39639.1"/>
    <property type="molecule type" value="Genomic_DNA"/>
</dbReference>
<proteinExistence type="predicted"/>
<dbReference type="GeneID" id="30026140"/>
<evidence type="ECO:0000313" key="2">
    <source>
        <dbReference type="Proteomes" id="UP000076744"/>
    </source>
</evidence>
<dbReference type="InterPro" id="IPR052904">
    <property type="entry name" value="Acyl-CoA_dehydrogenase-like"/>
</dbReference>
<dbReference type="GO" id="GO:0003995">
    <property type="term" value="F:acyl-CoA dehydrogenase activity"/>
    <property type="evidence" value="ECO:0007669"/>
    <property type="project" value="TreeGrafter"/>
</dbReference>
<comment type="caution">
    <text evidence="1">The sequence shown here is derived from an EMBL/GenBank/DDBJ whole genome shotgun (WGS) entry which is preliminary data.</text>
</comment>